<evidence type="ECO:0000313" key="3">
    <source>
        <dbReference type="EMBL" id="KAF9450453.1"/>
    </source>
</evidence>
<feature type="domain" description="Nephrocystin 3-like N-terminal" evidence="2">
    <location>
        <begin position="91"/>
        <end position="134"/>
    </location>
</feature>
<dbReference type="AlphaFoldDB" id="A0A9P5XFI8"/>
<dbReference type="Pfam" id="PF24883">
    <property type="entry name" value="NPHP3_N"/>
    <property type="match status" value="1"/>
</dbReference>
<comment type="caution">
    <text evidence="3">The sequence shown here is derived from an EMBL/GenBank/DDBJ whole genome shotgun (WGS) entry which is preliminary data.</text>
</comment>
<reference evidence="3" key="1">
    <citation type="submission" date="2020-11" db="EMBL/GenBank/DDBJ databases">
        <authorList>
            <consortium name="DOE Joint Genome Institute"/>
            <person name="Ahrendt S."/>
            <person name="Riley R."/>
            <person name="Andreopoulos W."/>
            <person name="Labutti K."/>
            <person name="Pangilinan J."/>
            <person name="Ruiz-Duenas F.J."/>
            <person name="Barrasa J.M."/>
            <person name="Sanchez-Garcia M."/>
            <person name="Camarero S."/>
            <person name="Miyauchi S."/>
            <person name="Serrano A."/>
            <person name="Linde D."/>
            <person name="Babiker R."/>
            <person name="Drula E."/>
            <person name="Ayuso-Fernandez I."/>
            <person name="Pacheco R."/>
            <person name="Padilla G."/>
            <person name="Ferreira P."/>
            <person name="Barriuso J."/>
            <person name="Kellner H."/>
            <person name="Castanera R."/>
            <person name="Alfaro M."/>
            <person name="Ramirez L."/>
            <person name="Pisabarro A.G."/>
            <person name="Kuo A."/>
            <person name="Tritt A."/>
            <person name="Lipzen A."/>
            <person name="He G."/>
            <person name="Yan M."/>
            <person name="Ng V."/>
            <person name="Cullen D."/>
            <person name="Martin F."/>
            <person name="Rosso M.-N."/>
            <person name="Henrissat B."/>
            <person name="Hibbett D."/>
            <person name="Martinez A.T."/>
            <person name="Grigoriev I.V."/>
        </authorList>
    </citation>
    <scope>NUCLEOTIDE SEQUENCE</scope>
    <source>
        <strain evidence="3">MF-IS2</strain>
    </source>
</reference>
<name>A0A9P5XFI8_9AGAR</name>
<dbReference type="InterPro" id="IPR027417">
    <property type="entry name" value="P-loop_NTPase"/>
</dbReference>
<organism evidence="3 4">
    <name type="scientific">Macrolepiota fuliginosa MF-IS2</name>
    <dbReference type="NCBI Taxonomy" id="1400762"/>
    <lineage>
        <taxon>Eukaryota</taxon>
        <taxon>Fungi</taxon>
        <taxon>Dikarya</taxon>
        <taxon>Basidiomycota</taxon>
        <taxon>Agaricomycotina</taxon>
        <taxon>Agaricomycetes</taxon>
        <taxon>Agaricomycetidae</taxon>
        <taxon>Agaricales</taxon>
        <taxon>Agaricineae</taxon>
        <taxon>Agaricaceae</taxon>
        <taxon>Macrolepiota</taxon>
    </lineage>
</organism>
<protein>
    <recommendedName>
        <fullName evidence="2">Nephrocystin 3-like N-terminal domain-containing protein</fullName>
    </recommendedName>
</protein>
<keyword evidence="1" id="KW-0677">Repeat</keyword>
<proteinExistence type="predicted"/>
<dbReference type="InterPro" id="IPR056884">
    <property type="entry name" value="NPHP3-like_N"/>
</dbReference>
<evidence type="ECO:0000256" key="1">
    <source>
        <dbReference type="ARBA" id="ARBA00022737"/>
    </source>
</evidence>
<evidence type="ECO:0000313" key="4">
    <source>
        <dbReference type="Proteomes" id="UP000807342"/>
    </source>
</evidence>
<sequence>MSNGGILQGAHHLILYNPNLNDNSTNVENHINQVIYDAHPYQRGPGLRELLRASMPDAFHDSSVRDPPPSCHPDTRDDDIATITSWGLGASQHAEGILWIYGPAGVGKSAVVQTCAERLAEKNKLGSALFFSRSVGSN</sequence>
<dbReference type="SUPFAM" id="SSF52540">
    <property type="entry name" value="P-loop containing nucleoside triphosphate hydrolases"/>
    <property type="match status" value="1"/>
</dbReference>
<dbReference type="OrthoDB" id="5106486at2759"/>
<dbReference type="EMBL" id="MU151104">
    <property type="protein sequence ID" value="KAF9450453.1"/>
    <property type="molecule type" value="Genomic_DNA"/>
</dbReference>
<gene>
    <name evidence="3" type="ORF">P691DRAFT_758126</name>
</gene>
<dbReference type="Proteomes" id="UP000807342">
    <property type="component" value="Unassembled WGS sequence"/>
</dbReference>
<dbReference type="Gene3D" id="3.40.50.300">
    <property type="entry name" value="P-loop containing nucleotide triphosphate hydrolases"/>
    <property type="match status" value="1"/>
</dbReference>
<accession>A0A9P5XFI8</accession>
<keyword evidence="4" id="KW-1185">Reference proteome</keyword>
<evidence type="ECO:0000259" key="2">
    <source>
        <dbReference type="Pfam" id="PF24883"/>
    </source>
</evidence>